<sequence length="267" mass="29123">MTEKKLNSVDAVKVSVRIMEAMALAQRAMGVTELADLLSETKPRVHRHLVTLKEVGMIEQDASNDRYRLGWRIFQLGEAAGNQFDLRRLAQPYLLDLRDALHETVVLAVPTNGLPMVIDSVDNIYARICVSVKPGNRPPPHCSALGRVTMAFATETERQALVGDLLKEDSSFSKAALTRLEKRLARIRSTRFDVCAGEMMPGINTLAVPVFRDGATLAGVIAIIGSVESITEPPAVKQLSLLHHAASELSRHLHGDVYALDLGGTPA</sequence>
<dbReference type="InterPro" id="IPR014757">
    <property type="entry name" value="Tscrpt_reg_IclR_C"/>
</dbReference>
<dbReference type="PANTHER" id="PTHR30136:SF8">
    <property type="entry name" value="TRANSCRIPTIONAL REGULATORY PROTEIN"/>
    <property type="match status" value="1"/>
</dbReference>
<dbReference type="SUPFAM" id="SSF46785">
    <property type="entry name" value="Winged helix' DNA-binding domain"/>
    <property type="match status" value="1"/>
</dbReference>
<dbReference type="Pfam" id="PF01614">
    <property type="entry name" value="IclR_C"/>
    <property type="match status" value="1"/>
</dbReference>
<evidence type="ECO:0000256" key="2">
    <source>
        <dbReference type="ARBA" id="ARBA00023125"/>
    </source>
</evidence>
<evidence type="ECO:0000313" key="6">
    <source>
        <dbReference type="EMBL" id="MFM0003646.1"/>
    </source>
</evidence>
<dbReference type="Gene3D" id="1.10.10.10">
    <property type="entry name" value="Winged helix-like DNA-binding domain superfamily/Winged helix DNA-binding domain"/>
    <property type="match status" value="1"/>
</dbReference>
<protein>
    <submittedName>
        <fullName evidence="6">IclR family transcriptional regulator</fullName>
    </submittedName>
</protein>
<dbReference type="SMART" id="SM00346">
    <property type="entry name" value="HTH_ICLR"/>
    <property type="match status" value="1"/>
</dbReference>
<dbReference type="InterPro" id="IPR036390">
    <property type="entry name" value="WH_DNA-bd_sf"/>
</dbReference>
<keyword evidence="2" id="KW-0238">DNA-binding</keyword>
<dbReference type="InterPro" id="IPR005471">
    <property type="entry name" value="Tscrpt_reg_IclR_N"/>
</dbReference>
<dbReference type="Gene3D" id="3.30.450.40">
    <property type="match status" value="1"/>
</dbReference>
<name>A0ABW9AVC7_9BURK</name>
<organism evidence="6 7">
    <name type="scientific">Paraburkholderia dipogonis</name>
    <dbReference type="NCBI Taxonomy" id="1211383"/>
    <lineage>
        <taxon>Bacteria</taxon>
        <taxon>Pseudomonadati</taxon>
        <taxon>Pseudomonadota</taxon>
        <taxon>Betaproteobacteria</taxon>
        <taxon>Burkholderiales</taxon>
        <taxon>Burkholderiaceae</taxon>
        <taxon>Paraburkholderia</taxon>
    </lineage>
</organism>
<accession>A0ABW9AVC7</accession>
<dbReference type="InterPro" id="IPR011991">
    <property type="entry name" value="ArsR-like_HTH"/>
</dbReference>
<dbReference type="EMBL" id="JAQQEZ010000015">
    <property type="protein sequence ID" value="MFM0003646.1"/>
    <property type="molecule type" value="Genomic_DNA"/>
</dbReference>
<dbReference type="Proteomes" id="UP001629230">
    <property type="component" value="Unassembled WGS sequence"/>
</dbReference>
<dbReference type="RefSeq" id="WP_408178663.1">
    <property type="nucleotide sequence ID" value="NZ_JAQQEZ010000015.1"/>
</dbReference>
<proteinExistence type="predicted"/>
<evidence type="ECO:0000313" key="7">
    <source>
        <dbReference type="Proteomes" id="UP001629230"/>
    </source>
</evidence>
<dbReference type="InterPro" id="IPR029016">
    <property type="entry name" value="GAF-like_dom_sf"/>
</dbReference>
<keyword evidence="3" id="KW-0804">Transcription</keyword>
<comment type="caution">
    <text evidence="6">The sequence shown here is derived from an EMBL/GenBank/DDBJ whole genome shotgun (WGS) entry which is preliminary data.</text>
</comment>
<dbReference type="CDD" id="cd00090">
    <property type="entry name" value="HTH_ARSR"/>
    <property type="match status" value="1"/>
</dbReference>
<dbReference type="InterPro" id="IPR050707">
    <property type="entry name" value="HTH_MetabolicPath_Reg"/>
</dbReference>
<dbReference type="PROSITE" id="PS51077">
    <property type="entry name" value="HTH_ICLR"/>
    <property type="match status" value="1"/>
</dbReference>
<dbReference type="Pfam" id="PF09339">
    <property type="entry name" value="HTH_IclR"/>
    <property type="match status" value="1"/>
</dbReference>
<gene>
    <name evidence="6" type="ORF">PQR57_21730</name>
</gene>
<evidence type="ECO:0000259" key="4">
    <source>
        <dbReference type="PROSITE" id="PS51077"/>
    </source>
</evidence>
<evidence type="ECO:0000256" key="1">
    <source>
        <dbReference type="ARBA" id="ARBA00023015"/>
    </source>
</evidence>
<evidence type="ECO:0000259" key="5">
    <source>
        <dbReference type="PROSITE" id="PS51078"/>
    </source>
</evidence>
<dbReference type="PANTHER" id="PTHR30136">
    <property type="entry name" value="HELIX-TURN-HELIX TRANSCRIPTIONAL REGULATOR, ICLR FAMILY"/>
    <property type="match status" value="1"/>
</dbReference>
<dbReference type="PROSITE" id="PS51078">
    <property type="entry name" value="ICLR_ED"/>
    <property type="match status" value="1"/>
</dbReference>
<dbReference type="InterPro" id="IPR036388">
    <property type="entry name" value="WH-like_DNA-bd_sf"/>
</dbReference>
<evidence type="ECO:0000256" key="3">
    <source>
        <dbReference type="ARBA" id="ARBA00023163"/>
    </source>
</evidence>
<keyword evidence="7" id="KW-1185">Reference proteome</keyword>
<feature type="domain" description="HTH iclR-type" evidence="4">
    <location>
        <begin position="9"/>
        <end position="71"/>
    </location>
</feature>
<dbReference type="SUPFAM" id="SSF55781">
    <property type="entry name" value="GAF domain-like"/>
    <property type="match status" value="1"/>
</dbReference>
<reference evidence="6 7" key="1">
    <citation type="journal article" date="2024" name="Chem. Sci.">
        <title>Discovery of megapolipeptins by genome mining of a Burkholderiales bacteria collection.</title>
        <authorList>
            <person name="Paulo B.S."/>
            <person name="Recchia M.J.J."/>
            <person name="Lee S."/>
            <person name="Fergusson C.H."/>
            <person name="Romanowski S.B."/>
            <person name="Hernandez A."/>
            <person name="Krull N."/>
            <person name="Liu D.Y."/>
            <person name="Cavanagh H."/>
            <person name="Bos A."/>
            <person name="Gray C.A."/>
            <person name="Murphy B.T."/>
            <person name="Linington R.G."/>
            <person name="Eustaquio A.S."/>
        </authorList>
    </citation>
    <scope>NUCLEOTIDE SEQUENCE [LARGE SCALE GENOMIC DNA]</scope>
    <source>
        <strain evidence="6 7">RL17-350-BIC-A</strain>
    </source>
</reference>
<feature type="domain" description="IclR-ED" evidence="5">
    <location>
        <begin position="72"/>
        <end position="255"/>
    </location>
</feature>
<keyword evidence="1" id="KW-0805">Transcription regulation</keyword>